<evidence type="ECO:0000256" key="4">
    <source>
        <dbReference type="ARBA" id="ARBA00022989"/>
    </source>
</evidence>
<keyword evidence="7" id="KW-0732">Signal</keyword>
<comment type="subcellular location">
    <subcellularLocation>
        <location evidence="1">Membrane</location>
        <topology evidence="1">Multi-pass membrane protein</topology>
    </subcellularLocation>
</comment>
<feature type="transmembrane region" description="Helical" evidence="6">
    <location>
        <begin position="73"/>
        <end position="102"/>
    </location>
</feature>
<keyword evidence="4 6" id="KW-1133">Transmembrane helix</keyword>
<dbReference type="PANTHER" id="PTHR16119:SF1">
    <property type="entry name" value="TRANSMEMBRANE PROTEIN 144"/>
    <property type="match status" value="1"/>
</dbReference>
<feature type="transmembrane region" description="Helical" evidence="6">
    <location>
        <begin position="316"/>
        <end position="338"/>
    </location>
</feature>
<sequence length="349" mass="38669">MLIGLLACFGACLLLGTLFVPIKSCPPTDGFSTQLFMCLAGYLSSFVIYAFMEFPGLYGIAMIGGAIWSATNCFAVQIMVHVGMAMFMLFASSISCLTGWAISRFGLFGVPSSIPMSNLLNYIGIALLISGLRLYQYSQRTKKFFRSVIYPFIKINVLRAVKTVDLHVKVVPMARELLKISSKSFNFQSRLSEEKTERPKREDVDMNSSVMKVAAWIGTILVGLSLGVMTTPVTLLMTRHDLYPLSTEITSSVSFHFSFFTGVILVSISIFIIYCLAKKGRPIIPPKIVIPSMLSGLFFSVAMLFFFIANEKLSPTISYPICMMAPGLVTSAWSVFYFKEISVNNSRLE</sequence>
<feature type="signal peptide" evidence="7">
    <location>
        <begin position="1"/>
        <end position="24"/>
    </location>
</feature>
<evidence type="ECO:0000256" key="3">
    <source>
        <dbReference type="ARBA" id="ARBA00022692"/>
    </source>
</evidence>
<evidence type="ECO:0000313" key="9">
    <source>
        <dbReference type="WBParaSite" id="Csp11.Scaffold629.g15895.t1"/>
    </source>
</evidence>
<name>A0A1I7U8D7_9PELO</name>
<feature type="transmembrane region" description="Helical" evidence="6">
    <location>
        <begin position="213"/>
        <end position="235"/>
    </location>
</feature>
<keyword evidence="5 6" id="KW-0472">Membrane</keyword>
<feature type="transmembrane region" description="Helical" evidence="6">
    <location>
        <begin position="114"/>
        <end position="135"/>
    </location>
</feature>
<evidence type="ECO:0000256" key="7">
    <source>
        <dbReference type="SAM" id="SignalP"/>
    </source>
</evidence>
<keyword evidence="8" id="KW-1185">Reference proteome</keyword>
<dbReference type="PANTHER" id="PTHR16119">
    <property type="entry name" value="TRANSMEMBRANE PROTEIN 144"/>
    <property type="match status" value="1"/>
</dbReference>
<organism evidence="8 9">
    <name type="scientific">Caenorhabditis tropicalis</name>
    <dbReference type="NCBI Taxonomy" id="1561998"/>
    <lineage>
        <taxon>Eukaryota</taxon>
        <taxon>Metazoa</taxon>
        <taxon>Ecdysozoa</taxon>
        <taxon>Nematoda</taxon>
        <taxon>Chromadorea</taxon>
        <taxon>Rhabditida</taxon>
        <taxon>Rhabditina</taxon>
        <taxon>Rhabditomorpha</taxon>
        <taxon>Rhabditoidea</taxon>
        <taxon>Rhabditidae</taxon>
        <taxon>Peloderinae</taxon>
        <taxon>Caenorhabditis</taxon>
    </lineage>
</organism>
<reference evidence="9" key="1">
    <citation type="submission" date="2016-11" db="UniProtKB">
        <authorList>
            <consortium name="WormBaseParasite"/>
        </authorList>
    </citation>
    <scope>IDENTIFICATION</scope>
</reference>
<evidence type="ECO:0000256" key="2">
    <source>
        <dbReference type="ARBA" id="ARBA00005731"/>
    </source>
</evidence>
<dbReference type="eggNOG" id="ENOG502QR0F">
    <property type="taxonomic scope" value="Eukaryota"/>
</dbReference>
<feature type="transmembrane region" description="Helical" evidence="6">
    <location>
        <begin position="288"/>
        <end position="310"/>
    </location>
</feature>
<dbReference type="InterPro" id="IPR012435">
    <property type="entry name" value="TMEM144"/>
</dbReference>
<feature type="chain" id="PRO_5009308551" evidence="7">
    <location>
        <begin position="25"/>
        <end position="349"/>
    </location>
</feature>
<evidence type="ECO:0000256" key="6">
    <source>
        <dbReference type="SAM" id="Phobius"/>
    </source>
</evidence>
<dbReference type="InterPro" id="IPR010651">
    <property type="entry name" value="Sugar_transport"/>
</dbReference>
<feature type="transmembrane region" description="Helical" evidence="6">
    <location>
        <begin position="255"/>
        <end position="276"/>
    </location>
</feature>
<dbReference type="Proteomes" id="UP000095282">
    <property type="component" value="Unplaced"/>
</dbReference>
<dbReference type="AlphaFoldDB" id="A0A1I7U8D7"/>
<keyword evidence="3 6" id="KW-0812">Transmembrane</keyword>
<dbReference type="GO" id="GO:0015144">
    <property type="term" value="F:carbohydrate transmembrane transporter activity"/>
    <property type="evidence" value="ECO:0007669"/>
    <property type="project" value="InterPro"/>
</dbReference>
<evidence type="ECO:0000313" key="8">
    <source>
        <dbReference type="Proteomes" id="UP000095282"/>
    </source>
</evidence>
<accession>A0A1I7U8D7</accession>
<comment type="similarity">
    <text evidence="2">Belongs to the TMEM144 family.</text>
</comment>
<protein>
    <submittedName>
        <fullName evidence="9">Transmembrane protein 144</fullName>
    </submittedName>
</protein>
<dbReference type="WBParaSite" id="Csp11.Scaffold629.g15895.t1">
    <property type="protein sequence ID" value="Csp11.Scaffold629.g15895.t1"/>
    <property type="gene ID" value="Csp11.Scaffold629.g15895"/>
</dbReference>
<evidence type="ECO:0000256" key="5">
    <source>
        <dbReference type="ARBA" id="ARBA00023136"/>
    </source>
</evidence>
<proteinExistence type="inferred from homology"/>
<evidence type="ECO:0000256" key="1">
    <source>
        <dbReference type="ARBA" id="ARBA00004141"/>
    </source>
</evidence>
<dbReference type="GO" id="GO:0016020">
    <property type="term" value="C:membrane"/>
    <property type="evidence" value="ECO:0007669"/>
    <property type="project" value="UniProtKB-SubCell"/>
</dbReference>
<dbReference type="Pfam" id="PF07857">
    <property type="entry name" value="TMEM144"/>
    <property type="match status" value="1"/>
</dbReference>